<organism evidence="1 2">
    <name type="scientific">Campylobacter rectus RM3267</name>
    <dbReference type="NCBI Taxonomy" id="553218"/>
    <lineage>
        <taxon>Bacteria</taxon>
        <taxon>Pseudomonadati</taxon>
        <taxon>Campylobacterota</taxon>
        <taxon>Epsilonproteobacteria</taxon>
        <taxon>Campylobacterales</taxon>
        <taxon>Campylobacteraceae</taxon>
        <taxon>Campylobacter</taxon>
    </lineage>
</organism>
<keyword evidence="2" id="KW-1185">Reference proteome</keyword>
<evidence type="ECO:0000313" key="2">
    <source>
        <dbReference type="Proteomes" id="UP000003082"/>
    </source>
</evidence>
<reference evidence="1 2" key="1">
    <citation type="submission" date="2008-08" db="EMBL/GenBank/DDBJ databases">
        <authorList>
            <person name="Madupu R."/>
            <person name="Durkin A.S."/>
            <person name="Torralba M."/>
            <person name="Methe B."/>
            <person name="Sutton G.G."/>
            <person name="Strausberg R.L."/>
            <person name="Nelson K.E."/>
        </authorList>
    </citation>
    <scope>NUCLEOTIDE SEQUENCE [LARGE SCALE GENOMIC DNA]</scope>
    <source>
        <strain evidence="1 2">RM3267</strain>
    </source>
</reference>
<name>B9D5K3_CAMRE</name>
<dbReference type="AlphaFoldDB" id="B9D5K3"/>
<dbReference type="Proteomes" id="UP000003082">
    <property type="component" value="Unassembled WGS sequence"/>
</dbReference>
<protein>
    <submittedName>
        <fullName evidence="1">Uncharacterized protein</fullName>
    </submittedName>
</protein>
<gene>
    <name evidence="1" type="ORF">CAMRE0001_1114</name>
</gene>
<dbReference type="STRING" id="553218.CAMRE0001_1114"/>
<dbReference type="EMBL" id="ACFU01000040">
    <property type="protein sequence ID" value="EEF12752.1"/>
    <property type="molecule type" value="Genomic_DNA"/>
</dbReference>
<proteinExistence type="predicted"/>
<evidence type="ECO:0000313" key="1">
    <source>
        <dbReference type="EMBL" id="EEF12752.1"/>
    </source>
</evidence>
<accession>B9D5K3</accession>
<comment type="caution">
    <text evidence="1">The sequence shown here is derived from an EMBL/GenBank/DDBJ whole genome shotgun (WGS) entry which is preliminary data.</text>
</comment>
<sequence length="40" mass="4532">MRTGNRAPLPAINFYILLFLPSATEVNLQDYALKFSAFEV</sequence>